<dbReference type="OrthoDB" id="1533516at2759"/>
<feature type="transmembrane region" description="Helical" evidence="1">
    <location>
        <begin position="6"/>
        <end position="28"/>
    </location>
</feature>
<comment type="caution">
    <text evidence="2">The sequence shown here is derived from an EMBL/GenBank/DDBJ whole genome shotgun (WGS) entry which is preliminary data.</text>
</comment>
<evidence type="ECO:0000256" key="1">
    <source>
        <dbReference type="SAM" id="Phobius"/>
    </source>
</evidence>
<sequence length="101" mass="11419">MSQLIFLVGECILLPLLTVSFLLLRIYIIKVFTMFIILQHFVVPVTLTSCVSLEAIGFDFRYEAWTGPSGSVTIESFSSETNMWTSIDLRLASCAYQLPLF</sequence>
<accession>A0A9J5ZMZ4</accession>
<evidence type="ECO:0000313" key="2">
    <source>
        <dbReference type="EMBL" id="KAG5613512.1"/>
    </source>
</evidence>
<dbReference type="Proteomes" id="UP000824120">
    <property type="component" value="Chromosome 4"/>
</dbReference>
<dbReference type="EMBL" id="JACXVP010000004">
    <property type="protein sequence ID" value="KAG5613512.1"/>
    <property type="molecule type" value="Genomic_DNA"/>
</dbReference>
<dbReference type="AlphaFoldDB" id="A0A9J5ZMZ4"/>
<organism evidence="2 3">
    <name type="scientific">Solanum commersonii</name>
    <name type="common">Commerson's wild potato</name>
    <name type="synonym">Commerson's nightshade</name>
    <dbReference type="NCBI Taxonomy" id="4109"/>
    <lineage>
        <taxon>Eukaryota</taxon>
        <taxon>Viridiplantae</taxon>
        <taxon>Streptophyta</taxon>
        <taxon>Embryophyta</taxon>
        <taxon>Tracheophyta</taxon>
        <taxon>Spermatophyta</taxon>
        <taxon>Magnoliopsida</taxon>
        <taxon>eudicotyledons</taxon>
        <taxon>Gunneridae</taxon>
        <taxon>Pentapetalae</taxon>
        <taxon>asterids</taxon>
        <taxon>lamiids</taxon>
        <taxon>Solanales</taxon>
        <taxon>Solanaceae</taxon>
        <taxon>Solanoideae</taxon>
        <taxon>Solaneae</taxon>
        <taxon>Solanum</taxon>
    </lineage>
</organism>
<gene>
    <name evidence="2" type="ORF">H5410_024793</name>
</gene>
<proteinExistence type="predicted"/>
<reference evidence="2 3" key="1">
    <citation type="submission" date="2020-09" db="EMBL/GenBank/DDBJ databases">
        <title>De no assembly of potato wild relative species, Solanum commersonii.</title>
        <authorList>
            <person name="Cho K."/>
        </authorList>
    </citation>
    <scope>NUCLEOTIDE SEQUENCE [LARGE SCALE GENOMIC DNA]</scope>
    <source>
        <strain evidence="2">LZ3.2</strain>
        <tissue evidence="2">Leaf</tissue>
    </source>
</reference>
<evidence type="ECO:0000313" key="3">
    <source>
        <dbReference type="Proteomes" id="UP000824120"/>
    </source>
</evidence>
<keyword evidence="1" id="KW-0812">Transmembrane</keyword>
<keyword evidence="3" id="KW-1185">Reference proteome</keyword>
<protein>
    <submittedName>
        <fullName evidence="2">Uncharacterized protein</fullName>
    </submittedName>
</protein>
<keyword evidence="1" id="KW-0472">Membrane</keyword>
<name>A0A9J5ZMZ4_SOLCO</name>
<keyword evidence="1" id="KW-1133">Transmembrane helix</keyword>